<protein>
    <recommendedName>
        <fullName evidence="4">DUF3742 domain-containing protein</fullName>
    </recommendedName>
</protein>
<dbReference type="InterPro" id="IPR022213">
    <property type="entry name" value="DUF3742"/>
</dbReference>
<organism evidence="2 3">
    <name type="scientific">Achromobacter pulmonis</name>
    <dbReference type="NCBI Taxonomy" id="1389932"/>
    <lineage>
        <taxon>Bacteria</taxon>
        <taxon>Pseudomonadati</taxon>
        <taxon>Pseudomonadota</taxon>
        <taxon>Betaproteobacteria</taxon>
        <taxon>Burkholderiales</taxon>
        <taxon>Alcaligenaceae</taxon>
        <taxon>Achromobacter</taxon>
    </lineage>
</organism>
<gene>
    <name evidence="2" type="ORF">C1I89_28225</name>
</gene>
<dbReference type="EMBL" id="POQS01000008">
    <property type="protein sequence ID" value="PND30960.1"/>
    <property type="molecule type" value="Genomic_DNA"/>
</dbReference>
<evidence type="ECO:0000313" key="2">
    <source>
        <dbReference type="EMBL" id="PND30960.1"/>
    </source>
</evidence>
<evidence type="ECO:0000256" key="1">
    <source>
        <dbReference type="SAM" id="Phobius"/>
    </source>
</evidence>
<proteinExistence type="predicted"/>
<name>A0A2N8KBX8_9BURK</name>
<keyword evidence="1" id="KW-0472">Membrane</keyword>
<dbReference type="Proteomes" id="UP000235994">
    <property type="component" value="Unassembled WGS sequence"/>
</dbReference>
<dbReference type="AlphaFoldDB" id="A0A2N8KBX8"/>
<sequence length="121" mass="13723">MNTRPRSNTAERFGRWLGRGWRGYVRRERRVIAWLASAGVPTGVATALVWIVKLAALGVLLYTAFWLALLLVFAIVAAWASAANTPDEDVWPFTDMDELRNTPGYDPNLYNDHTHVDYKDD</sequence>
<accession>A0A2N8KBX8</accession>
<keyword evidence="3" id="KW-1185">Reference proteome</keyword>
<comment type="caution">
    <text evidence="2">The sequence shown here is derived from an EMBL/GenBank/DDBJ whole genome shotgun (WGS) entry which is preliminary data.</text>
</comment>
<dbReference type="Pfam" id="PF12553">
    <property type="entry name" value="DUF3742"/>
    <property type="match status" value="1"/>
</dbReference>
<feature type="transmembrane region" description="Helical" evidence="1">
    <location>
        <begin position="31"/>
        <end position="52"/>
    </location>
</feature>
<feature type="transmembrane region" description="Helical" evidence="1">
    <location>
        <begin position="59"/>
        <end position="82"/>
    </location>
</feature>
<keyword evidence="1" id="KW-1133">Transmembrane helix</keyword>
<evidence type="ECO:0000313" key="3">
    <source>
        <dbReference type="Proteomes" id="UP000235994"/>
    </source>
</evidence>
<evidence type="ECO:0008006" key="4">
    <source>
        <dbReference type="Google" id="ProtNLM"/>
    </source>
</evidence>
<dbReference type="RefSeq" id="WP_102775663.1">
    <property type="nucleotide sequence ID" value="NZ_POQS01000008.1"/>
</dbReference>
<keyword evidence="1" id="KW-0812">Transmembrane</keyword>
<reference evidence="2 3" key="1">
    <citation type="submission" date="2018-01" db="EMBL/GenBank/DDBJ databases">
        <title>The draft genome of an aniline degradation strain ANB-1.</title>
        <authorList>
            <person name="Zhang L."/>
            <person name="Jiang J."/>
        </authorList>
    </citation>
    <scope>NUCLEOTIDE SEQUENCE [LARGE SCALE GENOMIC DNA]</scope>
    <source>
        <strain evidence="2 3">ANB-1</strain>
    </source>
</reference>